<reference evidence="3" key="1">
    <citation type="submission" date="2025-08" db="UniProtKB">
        <authorList>
            <consortium name="RefSeq"/>
        </authorList>
    </citation>
    <scope>IDENTIFICATION</scope>
    <source>
        <tissue evidence="3">Leaves</tissue>
    </source>
</reference>
<sequence length="201" mass="22717">MPLPLSERTNLDGKKKAEFVQALHQQVKANIEGRTQQYLKHGNKGRRRMVFNPGDWVWLHLRKERFPVQHHNKLLPRGDRPFQVMARINDNAYKLDLPGEYNVSATFNVADLSPYLADDEVDLRTKLSQEEGNDEEVGGAIQVEQVKIPLGPMTRARTKRLNETLQTVVRAGQESSGEPKAIEGLNETRLVGLVSAITEAQ</sequence>
<organism evidence="2 3">
    <name type="scientific">Coffea arabica</name>
    <name type="common">Arabian coffee</name>
    <dbReference type="NCBI Taxonomy" id="13443"/>
    <lineage>
        <taxon>Eukaryota</taxon>
        <taxon>Viridiplantae</taxon>
        <taxon>Streptophyta</taxon>
        <taxon>Embryophyta</taxon>
        <taxon>Tracheophyta</taxon>
        <taxon>Spermatophyta</taxon>
        <taxon>Magnoliopsida</taxon>
        <taxon>eudicotyledons</taxon>
        <taxon>Gunneridae</taxon>
        <taxon>Pentapetalae</taxon>
        <taxon>asterids</taxon>
        <taxon>lamiids</taxon>
        <taxon>Gentianales</taxon>
        <taxon>Rubiaceae</taxon>
        <taxon>Ixoroideae</taxon>
        <taxon>Gardenieae complex</taxon>
        <taxon>Bertiereae - Coffeeae clade</taxon>
        <taxon>Coffeeae</taxon>
        <taxon>Coffea</taxon>
    </lineage>
</organism>
<dbReference type="PANTHER" id="PTHR35046">
    <property type="entry name" value="ZINC KNUCKLE (CCHC-TYPE) FAMILY PROTEIN"/>
    <property type="match status" value="1"/>
</dbReference>
<evidence type="ECO:0000259" key="1">
    <source>
        <dbReference type="Pfam" id="PF24626"/>
    </source>
</evidence>
<dbReference type="Pfam" id="PF24626">
    <property type="entry name" value="SH3_Tf2-1"/>
    <property type="match status" value="1"/>
</dbReference>
<keyword evidence="2" id="KW-1185">Reference proteome</keyword>
<dbReference type="PANTHER" id="PTHR35046:SF9">
    <property type="entry name" value="RNA-DIRECTED DNA POLYMERASE"/>
    <property type="match status" value="1"/>
</dbReference>
<dbReference type="InterPro" id="IPR056924">
    <property type="entry name" value="SH3_Tf2-1"/>
</dbReference>
<feature type="domain" description="Tf2-1-like SH3-like" evidence="1">
    <location>
        <begin position="54"/>
        <end position="115"/>
    </location>
</feature>
<dbReference type="RefSeq" id="XP_071924839.1">
    <property type="nucleotide sequence ID" value="XM_072068738.1"/>
</dbReference>
<dbReference type="Proteomes" id="UP001652660">
    <property type="component" value="Chromosome 10c"/>
</dbReference>
<dbReference type="GeneID" id="140015902"/>
<evidence type="ECO:0000313" key="3">
    <source>
        <dbReference type="RefSeq" id="XP_071924839.1"/>
    </source>
</evidence>
<proteinExistence type="predicted"/>
<gene>
    <name evidence="3" type="primary">LOC140015902</name>
</gene>
<name>A0ABM4VZ72_COFAR</name>
<evidence type="ECO:0000313" key="2">
    <source>
        <dbReference type="Proteomes" id="UP001652660"/>
    </source>
</evidence>
<accession>A0ABM4VZ72</accession>
<protein>
    <recommendedName>
        <fullName evidence="1">Tf2-1-like SH3-like domain-containing protein</fullName>
    </recommendedName>
</protein>